<sequence>MHRAGRKAFHIKRIPVSGPVDRGKNEPKGEDNA</sequence>
<feature type="region of interest" description="Disordered" evidence="1">
    <location>
        <begin position="1"/>
        <end position="33"/>
    </location>
</feature>
<dbReference type="EMBL" id="AZAC01000002">
    <property type="protein sequence ID" value="KIX15749.1"/>
    <property type="molecule type" value="Genomic_DNA"/>
</dbReference>
<keyword evidence="3" id="KW-1185">Reference proteome</keyword>
<feature type="compositionally biased region" description="Basic residues" evidence="1">
    <location>
        <begin position="1"/>
        <end position="13"/>
    </location>
</feature>
<evidence type="ECO:0000313" key="2">
    <source>
        <dbReference type="EMBL" id="KIX15749.1"/>
    </source>
</evidence>
<evidence type="ECO:0000313" key="3">
    <source>
        <dbReference type="Proteomes" id="UP000032233"/>
    </source>
</evidence>
<gene>
    <name evidence="2" type="ORF">X474_02985</name>
</gene>
<organism evidence="2 3">
    <name type="scientific">Dethiosulfatarculus sandiegensis</name>
    <dbReference type="NCBI Taxonomy" id="1429043"/>
    <lineage>
        <taxon>Bacteria</taxon>
        <taxon>Pseudomonadati</taxon>
        <taxon>Thermodesulfobacteriota</taxon>
        <taxon>Desulfarculia</taxon>
        <taxon>Desulfarculales</taxon>
        <taxon>Desulfarculaceae</taxon>
        <taxon>Dethiosulfatarculus</taxon>
    </lineage>
</organism>
<comment type="caution">
    <text evidence="2">The sequence shown here is derived from an EMBL/GenBank/DDBJ whole genome shotgun (WGS) entry which is preliminary data.</text>
</comment>
<dbReference type="InParanoid" id="A0A0D2JC78"/>
<feature type="compositionally biased region" description="Basic and acidic residues" evidence="1">
    <location>
        <begin position="21"/>
        <end position="33"/>
    </location>
</feature>
<name>A0A0D2JC78_9BACT</name>
<accession>A0A0D2JC78</accession>
<reference evidence="2 3" key="1">
    <citation type="submission" date="2013-11" db="EMBL/GenBank/DDBJ databases">
        <title>Metagenomic analysis of a methanogenic consortium involved in long chain n-alkane degradation.</title>
        <authorList>
            <person name="Davidova I.A."/>
            <person name="Callaghan A.V."/>
            <person name="Wawrik B."/>
            <person name="Pruitt S."/>
            <person name="Marks C."/>
            <person name="Duncan K.E."/>
            <person name="Suflita J.M."/>
        </authorList>
    </citation>
    <scope>NUCLEOTIDE SEQUENCE [LARGE SCALE GENOMIC DNA]</scope>
    <source>
        <strain evidence="2 3">SPR</strain>
    </source>
</reference>
<evidence type="ECO:0000256" key="1">
    <source>
        <dbReference type="SAM" id="MobiDB-lite"/>
    </source>
</evidence>
<dbReference type="AlphaFoldDB" id="A0A0D2JC78"/>
<dbReference type="Proteomes" id="UP000032233">
    <property type="component" value="Unassembled WGS sequence"/>
</dbReference>
<proteinExistence type="predicted"/>
<protein>
    <submittedName>
        <fullName evidence="2">Uncharacterized protein</fullName>
    </submittedName>
</protein>